<evidence type="ECO:0000259" key="2">
    <source>
        <dbReference type="Pfam" id="PF13579"/>
    </source>
</evidence>
<keyword evidence="4" id="KW-1185">Reference proteome</keyword>
<dbReference type="InterPro" id="IPR001296">
    <property type="entry name" value="Glyco_trans_1"/>
</dbReference>
<dbReference type="Proteomes" id="UP001500936">
    <property type="component" value="Unassembled WGS sequence"/>
</dbReference>
<dbReference type="Gene3D" id="3.40.50.2000">
    <property type="entry name" value="Glycogen Phosphorylase B"/>
    <property type="match status" value="2"/>
</dbReference>
<dbReference type="RefSeq" id="WP_345267599.1">
    <property type="nucleotide sequence ID" value="NZ_BAABHB010000004.1"/>
</dbReference>
<dbReference type="EMBL" id="BAABHB010000004">
    <property type="protein sequence ID" value="GAA4406129.1"/>
    <property type="molecule type" value="Genomic_DNA"/>
</dbReference>
<dbReference type="PANTHER" id="PTHR45947">
    <property type="entry name" value="SULFOQUINOVOSYL TRANSFERASE SQD2"/>
    <property type="match status" value="1"/>
</dbReference>
<organism evidence="3 4">
    <name type="scientific">Nibrella viscosa</name>
    <dbReference type="NCBI Taxonomy" id="1084524"/>
    <lineage>
        <taxon>Bacteria</taxon>
        <taxon>Pseudomonadati</taxon>
        <taxon>Bacteroidota</taxon>
        <taxon>Cytophagia</taxon>
        <taxon>Cytophagales</taxon>
        <taxon>Spirosomataceae</taxon>
        <taxon>Nibrella</taxon>
    </lineage>
</organism>
<gene>
    <name evidence="3" type="ORF">GCM10023187_25240</name>
</gene>
<dbReference type="InterPro" id="IPR028098">
    <property type="entry name" value="Glyco_trans_4-like_N"/>
</dbReference>
<dbReference type="SUPFAM" id="SSF53756">
    <property type="entry name" value="UDP-Glycosyltransferase/glycogen phosphorylase"/>
    <property type="match status" value="1"/>
</dbReference>
<dbReference type="PANTHER" id="PTHR45947:SF3">
    <property type="entry name" value="SULFOQUINOVOSYL TRANSFERASE SQD2"/>
    <property type="match status" value="1"/>
</dbReference>
<reference evidence="4" key="1">
    <citation type="journal article" date="2019" name="Int. J. Syst. Evol. Microbiol.">
        <title>The Global Catalogue of Microorganisms (GCM) 10K type strain sequencing project: providing services to taxonomists for standard genome sequencing and annotation.</title>
        <authorList>
            <consortium name="The Broad Institute Genomics Platform"/>
            <consortium name="The Broad Institute Genome Sequencing Center for Infectious Disease"/>
            <person name="Wu L."/>
            <person name="Ma J."/>
        </authorList>
    </citation>
    <scope>NUCLEOTIDE SEQUENCE [LARGE SCALE GENOMIC DNA]</scope>
    <source>
        <strain evidence="4">JCM 17925</strain>
    </source>
</reference>
<dbReference type="Pfam" id="PF00534">
    <property type="entry name" value="Glycos_transf_1"/>
    <property type="match status" value="1"/>
</dbReference>
<evidence type="ECO:0000313" key="4">
    <source>
        <dbReference type="Proteomes" id="UP001500936"/>
    </source>
</evidence>
<comment type="caution">
    <text evidence="3">The sequence shown here is derived from an EMBL/GenBank/DDBJ whole genome shotgun (WGS) entry which is preliminary data.</text>
</comment>
<name>A0ABP8KGV0_9BACT</name>
<accession>A0ABP8KGV0</accession>
<evidence type="ECO:0000259" key="1">
    <source>
        <dbReference type="Pfam" id="PF00534"/>
    </source>
</evidence>
<dbReference type="Pfam" id="PF13579">
    <property type="entry name" value="Glyco_trans_4_4"/>
    <property type="match status" value="1"/>
</dbReference>
<evidence type="ECO:0000313" key="3">
    <source>
        <dbReference type="EMBL" id="GAA4406129.1"/>
    </source>
</evidence>
<sequence>MNILYLTFYFKPDLCAGSFRNTPLVEELSALLSADDHIHVVTTQPNRYQTFQVAAPPHEQRGNLTIDRVTVPLHASGLTDQIRSFAAYYRAALRLTRNKQYDVVVASSSRLFTAFLGAYLARRRQLPLFLDIRDIFRETILEMLKKPMIRLGLNPLLYLVERFTFGYARHINLVSEGFRTYFSPYSQATYSFFTNGIDDEFLDTPVSTPKHRAGPRTLLYAGNIGEGQGLHKIIPQAARQLGSGYRFVIVGDGGAKAKLLAAIDQAQVTNVEVRKPVDRTELRQLYQQADYLFLHLNDLKALEKVLPSKLFEYASTDKPIVAGVAGYAGRFLTQYVDNCLLFTPGDADGLVRQLRQMPVTNASRAAFVATFQRKTIVQQMARQILQTANGRPTAEPVPVTPLPV</sequence>
<dbReference type="InterPro" id="IPR050194">
    <property type="entry name" value="Glycosyltransferase_grp1"/>
</dbReference>
<dbReference type="CDD" id="cd03794">
    <property type="entry name" value="GT4_WbuB-like"/>
    <property type="match status" value="1"/>
</dbReference>
<feature type="domain" description="Glycosyltransferase subfamily 4-like N-terminal" evidence="2">
    <location>
        <begin position="25"/>
        <end position="182"/>
    </location>
</feature>
<protein>
    <submittedName>
        <fullName evidence="3">Glycosyltransferase family 4 protein</fullName>
    </submittedName>
</protein>
<proteinExistence type="predicted"/>
<feature type="domain" description="Glycosyl transferase family 1" evidence="1">
    <location>
        <begin position="211"/>
        <end position="357"/>
    </location>
</feature>